<dbReference type="EMBL" id="RCHS01002185">
    <property type="protein sequence ID" value="RMX49044.1"/>
    <property type="molecule type" value="Genomic_DNA"/>
</dbReference>
<accession>A0A3M6U684</accession>
<sequence>MSKEAQCRNFQNTMLNRHAGLLEHKMALQGTEIRKKGETKQNKAVLVLFKCVQWLCIESIPLVKFKSLLELLHDLGPEDTAILKQTNISYNSYTTSDDTLQCLSDVIDDELKENLEKSPIVTALADESTDTSIYTQITSEDI</sequence>
<comment type="caution">
    <text evidence="1">The sequence shown here is derived from an EMBL/GenBank/DDBJ whole genome shotgun (WGS) entry which is preliminary data.</text>
</comment>
<keyword evidence="2" id="KW-1185">Reference proteome</keyword>
<evidence type="ECO:0008006" key="3">
    <source>
        <dbReference type="Google" id="ProtNLM"/>
    </source>
</evidence>
<dbReference type="Proteomes" id="UP000275408">
    <property type="component" value="Unassembled WGS sequence"/>
</dbReference>
<dbReference type="STRING" id="46731.A0A3M6U684"/>
<gene>
    <name evidence="1" type="ORF">pdam_00024075</name>
</gene>
<proteinExistence type="predicted"/>
<protein>
    <recommendedName>
        <fullName evidence="3">DUF4371 domain-containing protein</fullName>
    </recommendedName>
</protein>
<dbReference type="AlphaFoldDB" id="A0A3M6U684"/>
<name>A0A3M6U684_POCDA</name>
<organism evidence="1 2">
    <name type="scientific">Pocillopora damicornis</name>
    <name type="common">Cauliflower coral</name>
    <name type="synonym">Millepora damicornis</name>
    <dbReference type="NCBI Taxonomy" id="46731"/>
    <lineage>
        <taxon>Eukaryota</taxon>
        <taxon>Metazoa</taxon>
        <taxon>Cnidaria</taxon>
        <taxon>Anthozoa</taxon>
        <taxon>Hexacorallia</taxon>
        <taxon>Scleractinia</taxon>
        <taxon>Astrocoeniina</taxon>
        <taxon>Pocilloporidae</taxon>
        <taxon>Pocillopora</taxon>
    </lineage>
</organism>
<reference evidence="1 2" key="1">
    <citation type="journal article" date="2018" name="Sci. Rep.">
        <title>Comparative analysis of the Pocillopora damicornis genome highlights role of immune system in coral evolution.</title>
        <authorList>
            <person name="Cunning R."/>
            <person name="Bay R.A."/>
            <person name="Gillette P."/>
            <person name="Baker A.C."/>
            <person name="Traylor-Knowles N."/>
        </authorList>
    </citation>
    <scope>NUCLEOTIDE SEQUENCE [LARGE SCALE GENOMIC DNA]</scope>
    <source>
        <strain evidence="1">RSMAS</strain>
        <tissue evidence="1">Whole animal</tissue>
    </source>
</reference>
<feature type="non-terminal residue" evidence="1">
    <location>
        <position position="142"/>
    </location>
</feature>
<evidence type="ECO:0000313" key="2">
    <source>
        <dbReference type="Proteomes" id="UP000275408"/>
    </source>
</evidence>
<evidence type="ECO:0000313" key="1">
    <source>
        <dbReference type="EMBL" id="RMX49044.1"/>
    </source>
</evidence>